<proteinExistence type="predicted"/>
<dbReference type="Gene3D" id="3.40.630.30">
    <property type="match status" value="1"/>
</dbReference>
<feature type="non-terminal residue" evidence="2">
    <location>
        <position position="258"/>
    </location>
</feature>
<dbReference type="Pfam" id="PF00583">
    <property type="entry name" value="Acetyltransf_1"/>
    <property type="match status" value="1"/>
</dbReference>
<gene>
    <name evidence="2" type="ORF">MNBD_ACTINO02-2341</name>
</gene>
<feature type="domain" description="N-acetyltransferase" evidence="1">
    <location>
        <begin position="173"/>
        <end position="226"/>
    </location>
</feature>
<dbReference type="InterPro" id="IPR000182">
    <property type="entry name" value="GNAT_dom"/>
</dbReference>
<evidence type="ECO:0000259" key="1">
    <source>
        <dbReference type="Pfam" id="PF00583"/>
    </source>
</evidence>
<dbReference type="GO" id="GO:0016747">
    <property type="term" value="F:acyltransferase activity, transferring groups other than amino-acyl groups"/>
    <property type="evidence" value="ECO:0007669"/>
    <property type="project" value="InterPro"/>
</dbReference>
<dbReference type="AlphaFoldDB" id="A0A3B0SK07"/>
<dbReference type="GO" id="GO:0004084">
    <property type="term" value="F:branched-chain-amino-acid transaminase activity"/>
    <property type="evidence" value="ECO:0007669"/>
    <property type="project" value="UniProtKB-EC"/>
</dbReference>
<protein>
    <submittedName>
        <fullName evidence="2">Branched-chain amino acid aminotransferase</fullName>
        <ecNumber evidence="2">2.6.1.42</ecNumber>
    </submittedName>
</protein>
<sequence length="258" mass="28271">MSTFTIERLRTAREVLPLVEGRLPVSIDIVDRVGRTPQGSHWKAHAVHRAGSLVGFFFQYRLCRGKWEAILLLDEPIADATFERLVNRAQVWSIGGPGDHVATFLERLPRLTRLTKLEMFHERTPPDYWTAMPGAGSLGVEHSERLVKFFSHHERFGIPTMAGIREFVGLALQRGPAVVVEEDGEIVGGVLLGAATPDWISLDGLTVRPDRRGAGLSTVLLSGAARIWSNGAIGMCGVRATTNPGGYGLHAGQTDWFA</sequence>
<keyword evidence="2" id="KW-0032">Aminotransferase</keyword>
<reference evidence="2" key="1">
    <citation type="submission" date="2018-06" db="EMBL/GenBank/DDBJ databases">
        <authorList>
            <person name="Zhirakovskaya E."/>
        </authorList>
    </citation>
    <scope>NUCLEOTIDE SEQUENCE</scope>
</reference>
<evidence type="ECO:0000313" key="2">
    <source>
        <dbReference type="EMBL" id="VAW05728.1"/>
    </source>
</evidence>
<dbReference type="InterPro" id="IPR016181">
    <property type="entry name" value="Acyl_CoA_acyltransferase"/>
</dbReference>
<dbReference type="CDD" id="cd04301">
    <property type="entry name" value="NAT_SF"/>
    <property type="match status" value="1"/>
</dbReference>
<dbReference type="SUPFAM" id="SSF55729">
    <property type="entry name" value="Acyl-CoA N-acyltransferases (Nat)"/>
    <property type="match status" value="1"/>
</dbReference>
<dbReference type="EC" id="2.6.1.42" evidence="2"/>
<dbReference type="EMBL" id="UOEK01000324">
    <property type="protein sequence ID" value="VAW05728.1"/>
    <property type="molecule type" value="Genomic_DNA"/>
</dbReference>
<keyword evidence="2" id="KW-0808">Transferase</keyword>
<name>A0A3B0SK07_9ZZZZ</name>
<accession>A0A3B0SK07</accession>
<organism evidence="2">
    <name type="scientific">hydrothermal vent metagenome</name>
    <dbReference type="NCBI Taxonomy" id="652676"/>
    <lineage>
        <taxon>unclassified sequences</taxon>
        <taxon>metagenomes</taxon>
        <taxon>ecological metagenomes</taxon>
    </lineage>
</organism>